<evidence type="ECO:0000313" key="2">
    <source>
        <dbReference type="EMBL" id="QEV20824.1"/>
    </source>
</evidence>
<dbReference type="EMBL" id="CP023695">
    <property type="protein sequence ID" value="QEV20824.1"/>
    <property type="molecule type" value="Genomic_DNA"/>
</dbReference>
<proteinExistence type="predicted"/>
<dbReference type="KEGG" id="salw:CP975_27685"/>
<keyword evidence="3" id="KW-1185">Reference proteome</keyword>
<feature type="compositionally biased region" description="Basic and acidic residues" evidence="1">
    <location>
        <begin position="59"/>
        <end position="72"/>
    </location>
</feature>
<evidence type="ECO:0000313" key="3">
    <source>
        <dbReference type="Proteomes" id="UP000326553"/>
    </source>
</evidence>
<reference evidence="2 3" key="1">
    <citation type="submission" date="2017-09" db="EMBL/GenBank/DDBJ databases">
        <authorList>
            <person name="Lee N."/>
            <person name="Cho B.-K."/>
        </authorList>
    </citation>
    <scope>NUCLEOTIDE SEQUENCE [LARGE SCALE GENOMIC DNA]</scope>
    <source>
        <strain evidence="2 3">ATCC 12461</strain>
    </source>
</reference>
<organism evidence="2 3">
    <name type="scientific">Streptomyces alboniger</name>
    <dbReference type="NCBI Taxonomy" id="132473"/>
    <lineage>
        <taxon>Bacteria</taxon>
        <taxon>Bacillati</taxon>
        <taxon>Actinomycetota</taxon>
        <taxon>Actinomycetes</taxon>
        <taxon>Kitasatosporales</taxon>
        <taxon>Streptomycetaceae</taxon>
        <taxon>Streptomyces</taxon>
        <taxon>Streptomyces aurantiacus group</taxon>
    </lineage>
</organism>
<sequence length="72" mass="7292">MEEPLSAAEGAVRVRVAPTGNSCRCGTAAGGADTSGERPEGVRRTPGTTRAPDAAEPEAAEREAAEPDAAER</sequence>
<dbReference type="AlphaFoldDB" id="A0A5J6HQ70"/>
<name>A0A5J6HQ70_STRAD</name>
<dbReference type="Proteomes" id="UP000326553">
    <property type="component" value="Chromosome"/>
</dbReference>
<evidence type="ECO:0000256" key="1">
    <source>
        <dbReference type="SAM" id="MobiDB-lite"/>
    </source>
</evidence>
<gene>
    <name evidence="2" type="ORF">CP975_27685</name>
</gene>
<feature type="region of interest" description="Disordered" evidence="1">
    <location>
        <begin position="19"/>
        <end position="72"/>
    </location>
</feature>
<dbReference type="RefSeq" id="WP_055536177.1">
    <property type="nucleotide sequence ID" value="NZ_CP023695.1"/>
</dbReference>
<accession>A0A5J6HQ70</accession>
<protein>
    <submittedName>
        <fullName evidence="2">Uncharacterized protein</fullName>
    </submittedName>
</protein>